<organism evidence="1">
    <name type="scientific">Aphanomyces astaci</name>
    <name type="common">Crayfish plague agent</name>
    <dbReference type="NCBI Taxonomy" id="112090"/>
    <lineage>
        <taxon>Eukaryota</taxon>
        <taxon>Sar</taxon>
        <taxon>Stramenopiles</taxon>
        <taxon>Oomycota</taxon>
        <taxon>Saprolegniomycetes</taxon>
        <taxon>Saprolegniales</taxon>
        <taxon>Verrucalvaceae</taxon>
        <taxon>Aphanomyces</taxon>
    </lineage>
</organism>
<dbReference type="EMBL" id="KI913127">
    <property type="protein sequence ID" value="ETV79639.1"/>
    <property type="molecule type" value="Genomic_DNA"/>
</dbReference>
<name>W4GKT9_APHAT</name>
<gene>
    <name evidence="1" type="ORF">H257_06896</name>
</gene>
<dbReference type="OrthoDB" id="102548at2759"/>
<dbReference type="InterPro" id="IPR036397">
    <property type="entry name" value="RNaseH_sf"/>
</dbReference>
<dbReference type="VEuPathDB" id="FungiDB:H257_06896"/>
<dbReference type="AlphaFoldDB" id="W4GKT9"/>
<dbReference type="GeneID" id="20808892"/>
<protein>
    <submittedName>
        <fullName evidence="1">Uncharacterized protein</fullName>
    </submittedName>
</protein>
<proteinExistence type="predicted"/>
<reference evidence="1" key="1">
    <citation type="submission" date="2013-12" db="EMBL/GenBank/DDBJ databases">
        <title>The Genome Sequence of Aphanomyces astaci APO3.</title>
        <authorList>
            <consortium name="The Broad Institute Genomics Platform"/>
            <person name="Russ C."/>
            <person name="Tyler B."/>
            <person name="van West P."/>
            <person name="Dieguez-Uribeondo J."/>
            <person name="Young S.K."/>
            <person name="Zeng Q."/>
            <person name="Gargeya S."/>
            <person name="Fitzgerald M."/>
            <person name="Abouelleil A."/>
            <person name="Alvarado L."/>
            <person name="Chapman S.B."/>
            <person name="Gainer-Dewar J."/>
            <person name="Goldberg J."/>
            <person name="Griggs A."/>
            <person name="Gujja S."/>
            <person name="Hansen M."/>
            <person name="Howarth C."/>
            <person name="Imamovic A."/>
            <person name="Ireland A."/>
            <person name="Larimer J."/>
            <person name="McCowan C."/>
            <person name="Murphy C."/>
            <person name="Pearson M."/>
            <person name="Poon T.W."/>
            <person name="Priest M."/>
            <person name="Roberts A."/>
            <person name="Saif S."/>
            <person name="Shea T."/>
            <person name="Sykes S."/>
            <person name="Wortman J."/>
            <person name="Nusbaum C."/>
            <person name="Birren B."/>
        </authorList>
    </citation>
    <scope>NUCLEOTIDE SEQUENCE [LARGE SCALE GENOMIC DNA]</scope>
    <source>
        <strain evidence="1">APO3</strain>
    </source>
</reference>
<accession>W4GKT9</accession>
<evidence type="ECO:0000313" key="1">
    <source>
        <dbReference type="EMBL" id="ETV79639.1"/>
    </source>
</evidence>
<dbReference type="GO" id="GO:0003676">
    <property type="term" value="F:nucleic acid binding"/>
    <property type="evidence" value="ECO:0007669"/>
    <property type="project" value="InterPro"/>
</dbReference>
<dbReference type="PANTHER" id="PTHR47169">
    <property type="entry name" value="OS01G0541250 PROTEIN"/>
    <property type="match status" value="1"/>
</dbReference>
<dbReference type="Gene3D" id="3.30.420.10">
    <property type="entry name" value="Ribonuclease H-like superfamily/Ribonuclease H"/>
    <property type="match status" value="1"/>
</dbReference>
<dbReference type="RefSeq" id="XP_009830575.1">
    <property type="nucleotide sequence ID" value="XM_009832273.1"/>
</dbReference>
<sequence length="246" mass="27214">MRVAQAGLCATRNVDGRPERNLKLVQHRAVFVQLLERSQGGKIPYGNSGRKKTRTAEEIKAAVQAVPHHARQTTRTLAANSEIPKTTLLTHMKQHEVKKKFYVYEDEEVAARSLKSKNFIAKVMFLAAVARPRYNPSTKVSFDGKIGVWPFVEVAPAIRGSKNRPKGAPLTVPKNVNGTVYKAFILGRVVSAIIKKFPPGYLSRGVRIQQDNASPHRQVTTSLLRAAGVETLVLLTSHQTVQTLMS</sequence>